<evidence type="ECO:0000313" key="3">
    <source>
        <dbReference type="Proteomes" id="UP001219605"/>
    </source>
</evidence>
<dbReference type="RefSeq" id="WP_275033373.1">
    <property type="nucleotide sequence ID" value="NZ_CP118615.1"/>
</dbReference>
<name>A0ABY7ZU05_9ACTN</name>
<dbReference type="EMBL" id="CP118615">
    <property type="protein sequence ID" value="WDZ86539.1"/>
    <property type="molecule type" value="Genomic_DNA"/>
</dbReference>
<dbReference type="PANTHER" id="PTHR40254">
    <property type="entry name" value="BLR0577 PROTEIN"/>
    <property type="match status" value="1"/>
</dbReference>
<feature type="domain" description="FAD-dependent urate hydroxylase HpyO/Asp monooxygenase CreE-like FAD/NAD(P)-binding" evidence="1">
    <location>
        <begin position="9"/>
        <end position="184"/>
    </location>
</feature>
<accession>A0ABY7ZU05</accession>
<organism evidence="2 3">
    <name type="scientific">Micromonospora cathayae</name>
    <dbReference type="NCBI Taxonomy" id="3028804"/>
    <lineage>
        <taxon>Bacteria</taxon>
        <taxon>Bacillati</taxon>
        <taxon>Actinomycetota</taxon>
        <taxon>Actinomycetes</taxon>
        <taxon>Micromonosporales</taxon>
        <taxon>Micromonosporaceae</taxon>
        <taxon>Micromonospora</taxon>
    </lineage>
</organism>
<dbReference type="InterPro" id="IPR036188">
    <property type="entry name" value="FAD/NAD-bd_sf"/>
</dbReference>
<dbReference type="InterPro" id="IPR038732">
    <property type="entry name" value="HpyO/CreE_NAD-binding"/>
</dbReference>
<protein>
    <submittedName>
        <fullName evidence="2">FAD/NAD(P)-binding protein</fullName>
    </submittedName>
</protein>
<evidence type="ECO:0000259" key="1">
    <source>
        <dbReference type="Pfam" id="PF13454"/>
    </source>
</evidence>
<dbReference type="Pfam" id="PF13454">
    <property type="entry name" value="NAD_binding_9"/>
    <property type="match status" value="1"/>
</dbReference>
<dbReference type="Proteomes" id="UP001219605">
    <property type="component" value="Chromosome"/>
</dbReference>
<dbReference type="InterPro" id="IPR052189">
    <property type="entry name" value="L-asp_N-monooxygenase_NS-form"/>
</dbReference>
<sequence length="624" mass="67414">MNAVAVAVAIVGVGPSGVGVLERLGANAPELLAGRPLEVHLVDPYPAGPGRVWRHDQSPLLTLNTVARHVTMFTDETVACAGPIRTGPSLLEWSRVVDPTTLGPAEEAERAGLTESSFPTRRLQSHYLTWVYERAVAGLPAGTRVHHHRTTAVDLDEQDGRQRLLLADGRWLEVDVVVLAVGHQDVEPATPQRRLAAHADHHGLWFLPPGYAADTDLSPIRPGEPVIVRGLGLAFVDLMVLLTEGRGGSYQEDGAGGLRYRPSGREPVLYVGSRRGVPPPPKPVVTLVGPPPPTPRFFRPERILAEVSGTLDFFRDVWPAAAREIAWGHYHELFTGHPERVRGSLDEFLAGYAAADWDSPALAGLIRRSVPDRADRFDPDRLDRPLRGESFPDAAALQRRMRSYLHDDLVRATDPRHSPDLGTMLGVVSVFGQLPVLLESGRFSARSQALDVDGWWAGVFNRIAVGPPLRRIRELLALSEAGVVRFVGPDMWVRPVDGAFAAGSPSVPGTVTAAALVEARLPVGSAPRSRDLLVRNLYRRGRLHERTAVAGDFVHRSGLAVVDGRNGTVLDAEGRPQPGRFALGPFTTALSGGNFTRPGSNPVASRLTDAVARSALLAAVRSAR</sequence>
<reference evidence="2 3" key="1">
    <citation type="submission" date="2023-02" db="EMBL/GenBank/DDBJ databases">
        <authorList>
            <person name="Mo P."/>
        </authorList>
    </citation>
    <scope>NUCLEOTIDE SEQUENCE [LARGE SCALE GENOMIC DNA]</scope>
    <source>
        <strain evidence="2 3">HUAS 3</strain>
    </source>
</reference>
<dbReference type="PANTHER" id="PTHR40254:SF1">
    <property type="entry name" value="BLR0577 PROTEIN"/>
    <property type="match status" value="1"/>
</dbReference>
<gene>
    <name evidence="2" type="ORF">PVK37_09140</name>
</gene>
<dbReference type="SUPFAM" id="SSF51905">
    <property type="entry name" value="FAD/NAD(P)-binding domain"/>
    <property type="match status" value="1"/>
</dbReference>
<keyword evidence="3" id="KW-1185">Reference proteome</keyword>
<proteinExistence type="predicted"/>
<evidence type="ECO:0000313" key="2">
    <source>
        <dbReference type="EMBL" id="WDZ86539.1"/>
    </source>
</evidence>